<sequence>MCGRFTLYDQIENIQKRFGIEVSTIDDLESSFNIAPSQSILAVVSDGEQNRLGRLRWGLIPPWAKDINVGYKMINARSETIAEKNSFKYAFQRRRCLIPANGFYEWKTIDRKKQPYHIQMQNEELFSFAGLWEKWNDGAEAIFSCTIITTSANDLMSDIHDRMPVILTPENESAWLDPRKNDLQELEKQLRPYDSRQMKAYPVSTDVNRPKNNHKELINSL</sequence>
<dbReference type="SUPFAM" id="SSF143081">
    <property type="entry name" value="BB1717-like"/>
    <property type="match status" value="1"/>
</dbReference>
<dbReference type="GO" id="GO:0008233">
    <property type="term" value="F:peptidase activity"/>
    <property type="evidence" value="ECO:0007669"/>
    <property type="project" value="UniProtKB-KW"/>
</dbReference>
<dbReference type="EMBL" id="JACHHJ010000001">
    <property type="protein sequence ID" value="MBB6448540.1"/>
    <property type="molecule type" value="Genomic_DNA"/>
</dbReference>
<dbReference type="GO" id="GO:0006508">
    <property type="term" value="P:proteolysis"/>
    <property type="evidence" value="ECO:0007669"/>
    <property type="project" value="UniProtKB-KW"/>
</dbReference>
<dbReference type="EC" id="3.4.-.-" evidence="8"/>
<proteinExistence type="inferred from homology"/>
<dbReference type="GO" id="GO:0003697">
    <property type="term" value="F:single-stranded DNA binding"/>
    <property type="evidence" value="ECO:0007669"/>
    <property type="project" value="InterPro"/>
</dbReference>
<comment type="caution">
    <text evidence="9">The sequence shown here is derived from an EMBL/GenBank/DDBJ whole genome shotgun (WGS) entry which is preliminary data.</text>
</comment>
<keyword evidence="10" id="KW-1185">Reference proteome</keyword>
<keyword evidence="4 8" id="KW-0378">Hydrolase</keyword>
<comment type="similarity">
    <text evidence="1 8">Belongs to the SOS response-associated peptidase family.</text>
</comment>
<evidence type="ECO:0000256" key="5">
    <source>
        <dbReference type="ARBA" id="ARBA00023124"/>
    </source>
</evidence>
<keyword evidence="5" id="KW-0190">Covalent protein-DNA linkage</keyword>
<evidence type="ECO:0000256" key="8">
    <source>
        <dbReference type="RuleBase" id="RU364100"/>
    </source>
</evidence>
<evidence type="ECO:0000313" key="10">
    <source>
        <dbReference type="Proteomes" id="UP000568839"/>
    </source>
</evidence>
<dbReference type="RefSeq" id="WP_184402522.1">
    <property type="nucleotide sequence ID" value="NZ_JACHHJ010000001.1"/>
</dbReference>
<dbReference type="GO" id="GO:0016829">
    <property type="term" value="F:lyase activity"/>
    <property type="evidence" value="ECO:0007669"/>
    <property type="project" value="UniProtKB-KW"/>
</dbReference>
<dbReference type="InterPro" id="IPR003738">
    <property type="entry name" value="SRAP"/>
</dbReference>
<evidence type="ECO:0000313" key="9">
    <source>
        <dbReference type="EMBL" id="MBB6448540.1"/>
    </source>
</evidence>
<dbReference type="Pfam" id="PF02586">
    <property type="entry name" value="SRAP"/>
    <property type="match status" value="1"/>
</dbReference>
<evidence type="ECO:0000256" key="3">
    <source>
        <dbReference type="ARBA" id="ARBA00022763"/>
    </source>
</evidence>
<gene>
    <name evidence="9" type="ORF">HNR44_000489</name>
</gene>
<dbReference type="Gene3D" id="3.90.1680.10">
    <property type="entry name" value="SOS response associated peptidase-like"/>
    <property type="match status" value="1"/>
</dbReference>
<dbReference type="GO" id="GO:0106300">
    <property type="term" value="P:protein-DNA covalent cross-linking repair"/>
    <property type="evidence" value="ECO:0007669"/>
    <property type="project" value="InterPro"/>
</dbReference>
<keyword evidence="6" id="KW-0238">DNA-binding</keyword>
<evidence type="ECO:0000256" key="7">
    <source>
        <dbReference type="ARBA" id="ARBA00023239"/>
    </source>
</evidence>
<protein>
    <recommendedName>
        <fullName evidence="8">Abasic site processing protein</fullName>
        <ecNumber evidence="8">3.4.-.-</ecNumber>
    </recommendedName>
</protein>
<dbReference type="InterPro" id="IPR036590">
    <property type="entry name" value="SRAP-like"/>
</dbReference>
<keyword evidence="2 8" id="KW-0645">Protease</keyword>
<organism evidence="9 10">
    <name type="scientific">Geomicrobium halophilum</name>
    <dbReference type="NCBI Taxonomy" id="549000"/>
    <lineage>
        <taxon>Bacteria</taxon>
        <taxon>Bacillati</taxon>
        <taxon>Bacillota</taxon>
        <taxon>Bacilli</taxon>
        <taxon>Bacillales</taxon>
        <taxon>Geomicrobium</taxon>
    </lineage>
</organism>
<evidence type="ECO:0000256" key="4">
    <source>
        <dbReference type="ARBA" id="ARBA00022801"/>
    </source>
</evidence>
<name>A0A841PIC1_9BACL</name>
<dbReference type="AlphaFoldDB" id="A0A841PIC1"/>
<evidence type="ECO:0000256" key="2">
    <source>
        <dbReference type="ARBA" id="ARBA00022670"/>
    </source>
</evidence>
<dbReference type="PANTHER" id="PTHR13604">
    <property type="entry name" value="DC12-RELATED"/>
    <property type="match status" value="1"/>
</dbReference>
<accession>A0A841PIC1</accession>
<evidence type="ECO:0000256" key="6">
    <source>
        <dbReference type="ARBA" id="ARBA00023125"/>
    </source>
</evidence>
<reference evidence="9 10" key="1">
    <citation type="submission" date="2020-08" db="EMBL/GenBank/DDBJ databases">
        <title>Genomic Encyclopedia of Type Strains, Phase IV (KMG-IV): sequencing the most valuable type-strain genomes for metagenomic binning, comparative biology and taxonomic classification.</title>
        <authorList>
            <person name="Goeker M."/>
        </authorList>
    </citation>
    <scope>NUCLEOTIDE SEQUENCE [LARGE SCALE GENOMIC DNA]</scope>
    <source>
        <strain evidence="9 10">DSM 21769</strain>
    </source>
</reference>
<keyword evidence="7" id="KW-0456">Lyase</keyword>
<keyword evidence="3" id="KW-0227">DNA damage</keyword>
<dbReference type="Proteomes" id="UP000568839">
    <property type="component" value="Unassembled WGS sequence"/>
</dbReference>
<dbReference type="PANTHER" id="PTHR13604:SF0">
    <property type="entry name" value="ABASIC SITE PROCESSING PROTEIN HMCES"/>
    <property type="match status" value="1"/>
</dbReference>
<evidence type="ECO:0000256" key="1">
    <source>
        <dbReference type="ARBA" id="ARBA00008136"/>
    </source>
</evidence>